<organism evidence="2 3">
    <name type="scientific">Microbispora rosea</name>
    <dbReference type="NCBI Taxonomy" id="58117"/>
    <lineage>
        <taxon>Bacteria</taxon>
        <taxon>Bacillati</taxon>
        <taxon>Actinomycetota</taxon>
        <taxon>Actinomycetes</taxon>
        <taxon>Streptosporangiales</taxon>
        <taxon>Streptosporangiaceae</taxon>
        <taxon>Microbispora</taxon>
    </lineage>
</organism>
<dbReference type="STRING" id="58117.SAMN05421833_12791"/>
<dbReference type="EMBL" id="FTNI01000027">
    <property type="protein sequence ID" value="SIS10041.1"/>
    <property type="molecule type" value="Genomic_DNA"/>
</dbReference>
<dbReference type="PANTHER" id="PTHR43162">
    <property type="match status" value="1"/>
</dbReference>
<sequence length="291" mass="31169">MILVTGATGAVGRLIVQRLLAEGARVRAVSRSPRDAALPYGVEVVQGDPARPGTMAGHFAGIEAVFLHPRTFGDSADGLLALAAERGVRRVVALSALNIDDPFDLQPSRWRGDRNKEAEEAAVASGLAWTSLRASAFAGNTLQAWGAQIRAGDVVRYVHAGFRESVLDERDLAEVAARALLTDDLLPDALAGRRLELTGPESLSHEEMVAVLAAALGRPLRFEDVPSRAVAAHLIGVGLPEPFVRTLMARYDHYAGRDQHPPTGELDKVLGRPARTYADWVADHVAAFRNG</sequence>
<keyword evidence="3" id="KW-1185">Reference proteome</keyword>
<dbReference type="SUPFAM" id="SSF51735">
    <property type="entry name" value="NAD(P)-binding Rossmann-fold domains"/>
    <property type="match status" value="1"/>
</dbReference>
<dbReference type="AlphaFoldDB" id="A0A1N7GBS6"/>
<gene>
    <name evidence="2" type="ORF">SAMN05421833_12791</name>
</gene>
<dbReference type="InterPro" id="IPR051604">
    <property type="entry name" value="Ergot_Alk_Oxidoreductase"/>
</dbReference>
<dbReference type="RefSeq" id="WP_076440254.1">
    <property type="nucleotide sequence ID" value="NZ_FTNI01000027.1"/>
</dbReference>
<protein>
    <submittedName>
        <fullName evidence="2">Uncharacterized conserved protein YbjT, contains NAD(P)-binding and DUF2867 domains</fullName>
    </submittedName>
</protein>
<feature type="domain" description="NAD(P)-binding" evidence="1">
    <location>
        <begin position="6"/>
        <end position="180"/>
    </location>
</feature>
<accession>A0A1N7GBS6</accession>
<dbReference type="InterPro" id="IPR036291">
    <property type="entry name" value="NAD(P)-bd_dom_sf"/>
</dbReference>
<dbReference type="Gene3D" id="3.90.25.10">
    <property type="entry name" value="UDP-galactose 4-epimerase, domain 1"/>
    <property type="match status" value="1"/>
</dbReference>
<evidence type="ECO:0000313" key="3">
    <source>
        <dbReference type="Proteomes" id="UP000186096"/>
    </source>
</evidence>
<name>A0A1N7GBS6_9ACTN</name>
<dbReference type="Gene3D" id="3.40.50.720">
    <property type="entry name" value="NAD(P)-binding Rossmann-like Domain"/>
    <property type="match status" value="1"/>
</dbReference>
<dbReference type="Proteomes" id="UP000186096">
    <property type="component" value="Unassembled WGS sequence"/>
</dbReference>
<evidence type="ECO:0000259" key="1">
    <source>
        <dbReference type="Pfam" id="PF13460"/>
    </source>
</evidence>
<dbReference type="OrthoDB" id="4457504at2"/>
<dbReference type="PANTHER" id="PTHR43162:SF1">
    <property type="entry name" value="PRESTALK A DIFFERENTIATION PROTEIN A"/>
    <property type="match status" value="1"/>
</dbReference>
<evidence type="ECO:0000313" key="2">
    <source>
        <dbReference type="EMBL" id="SIS10041.1"/>
    </source>
</evidence>
<reference evidence="3" key="1">
    <citation type="submission" date="2017-01" db="EMBL/GenBank/DDBJ databases">
        <authorList>
            <person name="Varghese N."/>
            <person name="Submissions S."/>
        </authorList>
    </citation>
    <scope>NUCLEOTIDE SEQUENCE [LARGE SCALE GENOMIC DNA]</scope>
    <source>
        <strain evidence="3">ATCC 12950</strain>
    </source>
</reference>
<dbReference type="InterPro" id="IPR016040">
    <property type="entry name" value="NAD(P)-bd_dom"/>
</dbReference>
<proteinExistence type="predicted"/>
<dbReference type="Pfam" id="PF13460">
    <property type="entry name" value="NAD_binding_10"/>
    <property type="match status" value="1"/>
</dbReference>